<dbReference type="PRINTS" id="PR00080">
    <property type="entry name" value="SDRFAMILY"/>
</dbReference>
<keyword evidence="4" id="KW-1185">Reference proteome</keyword>
<evidence type="ECO:0000256" key="1">
    <source>
        <dbReference type="ARBA" id="ARBA00006484"/>
    </source>
</evidence>
<dbReference type="Pfam" id="PF13561">
    <property type="entry name" value="adh_short_C2"/>
    <property type="match status" value="1"/>
</dbReference>
<dbReference type="RefSeq" id="WP_090776156.1">
    <property type="nucleotide sequence ID" value="NZ_FMYM01000008.1"/>
</dbReference>
<dbReference type="FunFam" id="3.40.50.720:FF:000173">
    <property type="entry name" value="3-oxoacyl-[acyl-carrier protein] reductase"/>
    <property type="match status" value="1"/>
</dbReference>
<organism evidence="3 4">
    <name type="scientific">Shouchella lonarensis</name>
    <dbReference type="NCBI Taxonomy" id="1464122"/>
    <lineage>
        <taxon>Bacteria</taxon>
        <taxon>Bacillati</taxon>
        <taxon>Bacillota</taxon>
        <taxon>Bacilli</taxon>
        <taxon>Bacillales</taxon>
        <taxon>Bacillaceae</taxon>
        <taxon>Shouchella</taxon>
    </lineage>
</organism>
<sequence length="235" mass="24948">MRVLVTGATGDIGAAIVDVLAPKSELIYAHYYQNEHGKELLDDRYNHITWIQADLTTLAGADTLVAALPECPDIIVHGAGFAEPALLQDVTDEKLVAFMNVHLLNPIRITRTLLPTMIERKAGNVVAISSIWGSMGASMEIPYASAKSGLNGFVRSLAREVAPSGIRVNGVAPGAIATKMLTTYSEDEKAMLAAEIPAGRLGCAKEVADAVSFLVSEQATYINGHILSVDGGWSC</sequence>
<dbReference type="OrthoDB" id="9803333at2"/>
<dbReference type="AlphaFoldDB" id="A0A1G6LK66"/>
<dbReference type="PROSITE" id="PS00061">
    <property type="entry name" value="ADH_SHORT"/>
    <property type="match status" value="1"/>
</dbReference>
<name>A0A1G6LK66_9BACI</name>
<dbReference type="InterPro" id="IPR050259">
    <property type="entry name" value="SDR"/>
</dbReference>
<dbReference type="PANTHER" id="PTHR42879">
    <property type="entry name" value="3-OXOACYL-(ACYL-CARRIER-PROTEIN) REDUCTASE"/>
    <property type="match status" value="1"/>
</dbReference>
<dbReference type="Proteomes" id="UP000242662">
    <property type="component" value="Unassembled WGS sequence"/>
</dbReference>
<dbReference type="PANTHER" id="PTHR42879:SF2">
    <property type="entry name" value="3-OXOACYL-[ACYL-CARRIER-PROTEIN] REDUCTASE FABG"/>
    <property type="match status" value="1"/>
</dbReference>
<evidence type="ECO:0000256" key="2">
    <source>
        <dbReference type="ARBA" id="ARBA00023002"/>
    </source>
</evidence>
<dbReference type="GO" id="GO:0032787">
    <property type="term" value="P:monocarboxylic acid metabolic process"/>
    <property type="evidence" value="ECO:0007669"/>
    <property type="project" value="UniProtKB-ARBA"/>
</dbReference>
<keyword evidence="2" id="KW-0560">Oxidoreductase</keyword>
<accession>A0A1G6LK66</accession>
<dbReference type="Gene3D" id="3.40.50.720">
    <property type="entry name" value="NAD(P)-binding Rossmann-like Domain"/>
    <property type="match status" value="1"/>
</dbReference>
<dbReference type="InterPro" id="IPR036291">
    <property type="entry name" value="NAD(P)-bd_dom_sf"/>
</dbReference>
<reference evidence="4" key="1">
    <citation type="submission" date="2016-09" db="EMBL/GenBank/DDBJ databases">
        <authorList>
            <person name="Varghese N."/>
            <person name="Submissions S."/>
        </authorList>
    </citation>
    <scope>NUCLEOTIDE SEQUENCE [LARGE SCALE GENOMIC DNA]</scope>
    <source>
        <strain evidence="4">25nlg</strain>
    </source>
</reference>
<dbReference type="SUPFAM" id="SSF51735">
    <property type="entry name" value="NAD(P)-binding Rossmann-fold domains"/>
    <property type="match status" value="1"/>
</dbReference>
<dbReference type="CDD" id="cd05233">
    <property type="entry name" value="SDR_c"/>
    <property type="match status" value="1"/>
</dbReference>
<evidence type="ECO:0000313" key="3">
    <source>
        <dbReference type="EMBL" id="SDC43613.1"/>
    </source>
</evidence>
<evidence type="ECO:0000313" key="4">
    <source>
        <dbReference type="Proteomes" id="UP000242662"/>
    </source>
</evidence>
<comment type="similarity">
    <text evidence="1">Belongs to the short-chain dehydrogenases/reductases (SDR) family.</text>
</comment>
<dbReference type="NCBIfam" id="NF047420">
    <property type="entry name" value="EF_P_mod_YmfI"/>
    <property type="match status" value="1"/>
</dbReference>
<dbReference type="EMBL" id="FMYM01000008">
    <property type="protein sequence ID" value="SDC43613.1"/>
    <property type="molecule type" value="Genomic_DNA"/>
</dbReference>
<dbReference type="STRING" id="1464122.SAMN05421737_108155"/>
<dbReference type="InterPro" id="IPR002347">
    <property type="entry name" value="SDR_fam"/>
</dbReference>
<gene>
    <name evidence="3" type="ORF">SAMN05421737_108155</name>
</gene>
<dbReference type="PRINTS" id="PR00081">
    <property type="entry name" value="GDHRDH"/>
</dbReference>
<protein>
    <submittedName>
        <fullName evidence="3">3-oxoacyl-[acyl-carrier protein] reductase</fullName>
    </submittedName>
</protein>
<dbReference type="InterPro" id="IPR020904">
    <property type="entry name" value="Sc_DH/Rdtase_CS"/>
</dbReference>
<dbReference type="GO" id="GO:0016491">
    <property type="term" value="F:oxidoreductase activity"/>
    <property type="evidence" value="ECO:0007669"/>
    <property type="project" value="UniProtKB-KW"/>
</dbReference>
<proteinExistence type="inferred from homology"/>